<gene>
    <name evidence="1" type="ordered locus">Psta_2510</name>
</gene>
<keyword evidence="1" id="KW-0808">Transferase</keyword>
<dbReference type="EMBL" id="CP001848">
    <property type="protein sequence ID" value="ADB17179.1"/>
    <property type="molecule type" value="Genomic_DNA"/>
</dbReference>
<dbReference type="GO" id="GO:0016740">
    <property type="term" value="F:transferase activity"/>
    <property type="evidence" value="ECO:0007669"/>
    <property type="project" value="UniProtKB-KW"/>
</dbReference>
<dbReference type="Pfam" id="PF10127">
    <property type="entry name" value="RlaP"/>
    <property type="match status" value="1"/>
</dbReference>
<organism evidence="1 2">
    <name type="scientific">Pirellula staleyi (strain ATCC 27377 / DSM 6068 / ICPB 4128)</name>
    <name type="common">Pirella staleyi</name>
    <dbReference type="NCBI Taxonomy" id="530564"/>
    <lineage>
        <taxon>Bacteria</taxon>
        <taxon>Pseudomonadati</taxon>
        <taxon>Planctomycetota</taxon>
        <taxon>Planctomycetia</taxon>
        <taxon>Pirellulales</taxon>
        <taxon>Pirellulaceae</taxon>
        <taxon>Pirellula</taxon>
    </lineage>
</organism>
<accession>D2R5J7</accession>
<name>D2R5J7_PIRSD</name>
<dbReference type="STRING" id="530564.Psta_2510"/>
<evidence type="ECO:0000313" key="1">
    <source>
        <dbReference type="EMBL" id="ADB17179.1"/>
    </source>
</evidence>
<proteinExistence type="predicted"/>
<dbReference type="PANTHER" id="PTHR34817:SF2">
    <property type="entry name" value="NUCLEOTIDYLTRANSFERASE"/>
    <property type="match status" value="1"/>
</dbReference>
<dbReference type="AlphaFoldDB" id="D2R5J7"/>
<keyword evidence="2" id="KW-1185">Reference proteome</keyword>
<dbReference type="KEGG" id="psl:Psta_2510"/>
<reference evidence="1 2" key="1">
    <citation type="journal article" date="2009" name="Stand. Genomic Sci.">
        <title>Complete genome sequence of Pirellula staleyi type strain (ATCC 27377).</title>
        <authorList>
            <person name="Clum A."/>
            <person name="Tindall B.J."/>
            <person name="Sikorski J."/>
            <person name="Ivanova N."/>
            <person name="Mavrommatis K."/>
            <person name="Lucas S."/>
            <person name="Glavina del Rio T."/>
            <person name="Nolan M."/>
            <person name="Chen F."/>
            <person name="Tice H."/>
            <person name="Pitluck S."/>
            <person name="Cheng J.F."/>
            <person name="Chertkov O."/>
            <person name="Brettin T."/>
            <person name="Han C."/>
            <person name="Detter J.C."/>
            <person name="Kuske C."/>
            <person name="Bruce D."/>
            <person name="Goodwin L."/>
            <person name="Ovchinikova G."/>
            <person name="Pati A."/>
            <person name="Mikhailova N."/>
            <person name="Chen A."/>
            <person name="Palaniappan K."/>
            <person name="Land M."/>
            <person name="Hauser L."/>
            <person name="Chang Y.J."/>
            <person name="Jeffries C.D."/>
            <person name="Chain P."/>
            <person name="Rohde M."/>
            <person name="Goker M."/>
            <person name="Bristow J."/>
            <person name="Eisen J.A."/>
            <person name="Markowitz V."/>
            <person name="Hugenholtz P."/>
            <person name="Kyrpides N.C."/>
            <person name="Klenk H.P."/>
            <person name="Lapidus A."/>
        </authorList>
    </citation>
    <scope>NUCLEOTIDE SEQUENCE [LARGE SCALE GENOMIC DNA]</scope>
    <source>
        <strain evidence="2">ATCC 27377 / DSM 6068 / ICPB 4128</strain>
    </source>
</reference>
<dbReference type="InterPro" id="IPR018775">
    <property type="entry name" value="RlaP"/>
</dbReference>
<evidence type="ECO:0000313" key="2">
    <source>
        <dbReference type="Proteomes" id="UP000001887"/>
    </source>
</evidence>
<dbReference type="Proteomes" id="UP000001887">
    <property type="component" value="Chromosome"/>
</dbReference>
<sequence length="234" mass="27133">MRPSELDFRHYESRVMLRVVIGSRAYGLDDEHSDTDKRGIYLPQAEQHWSLEGVPEQIENDATQEVYWEFEKFLKLALKSNPNILETLYSPLVEFASPFAKKLIAARAEFLSRAVYDTFQGYVESQFKRITTELRNLERIRWKQMMHLIRLQLTGITLLQTGELTLHVGEHLQLLRDIKSGKRTFDEVDALRRSLSHQFDLALATTSLPEHPNRELANDLLIEARTLALKASLP</sequence>
<dbReference type="PANTHER" id="PTHR34817">
    <property type="entry name" value="NUCLEOTIDYLTRANSFERASE"/>
    <property type="match status" value="1"/>
</dbReference>
<protein>
    <submittedName>
        <fullName evidence="1">Nucleotidyltransferase-like protein</fullName>
    </submittedName>
</protein>
<dbReference type="HOGENOM" id="CLU_084778_1_0_0"/>
<dbReference type="eggNOG" id="COG3541">
    <property type="taxonomic scope" value="Bacteria"/>
</dbReference>